<dbReference type="Pfam" id="PF00300">
    <property type="entry name" value="His_Phos_1"/>
    <property type="match status" value="1"/>
</dbReference>
<dbReference type="SUPFAM" id="SSF53254">
    <property type="entry name" value="Phosphoglycerate mutase-like"/>
    <property type="match status" value="1"/>
</dbReference>
<name>A0A315Z9X3_SEDFL</name>
<dbReference type="GO" id="GO:0004331">
    <property type="term" value="F:fructose-2,6-bisphosphate 2-phosphatase activity"/>
    <property type="evidence" value="ECO:0007669"/>
    <property type="project" value="TreeGrafter"/>
</dbReference>
<dbReference type="EMBL" id="QGDO01000004">
    <property type="protein sequence ID" value="PWJ40870.1"/>
    <property type="molecule type" value="Genomic_DNA"/>
</dbReference>
<evidence type="ECO:0000256" key="2">
    <source>
        <dbReference type="PIRSR" id="PIRSR613078-1"/>
    </source>
</evidence>
<feature type="binding site" evidence="3">
    <location>
        <begin position="9"/>
        <end position="16"/>
    </location>
    <ligand>
        <name>substrate</name>
    </ligand>
</feature>
<dbReference type="GO" id="GO:0045820">
    <property type="term" value="P:negative regulation of glycolytic process"/>
    <property type="evidence" value="ECO:0007669"/>
    <property type="project" value="TreeGrafter"/>
</dbReference>
<sequence length="211" mass="24585">MIKEIYLIRHGQTEMNKLGFVQGSIDTNLDETGRKQAEDFFKTYQDVPFDKIYTSKLKRTKQSLDGFIQKGIPFQQLYGLNEISWGEKEGRALTDADNDYYNQMIEEWDNGNYDFPAGKGGESPAQVQSRQITAWEYLMSNMHEERILVAMHGRAIRILLSYLMDTPLSEMNQYKHQNLCLYIIQYDTETDEYTIVEANKIDHLQNSSLPI</sequence>
<dbReference type="AlphaFoldDB" id="A0A315Z9X3"/>
<evidence type="ECO:0000313" key="4">
    <source>
        <dbReference type="EMBL" id="PWJ40870.1"/>
    </source>
</evidence>
<keyword evidence="5" id="KW-1185">Reference proteome</keyword>
<comment type="caution">
    <text evidence="4">The sequence shown here is derived from an EMBL/GenBank/DDBJ whole genome shotgun (WGS) entry which is preliminary data.</text>
</comment>
<dbReference type="InterPro" id="IPR029033">
    <property type="entry name" value="His_PPase_superfam"/>
</dbReference>
<protein>
    <submittedName>
        <fullName evidence="4">Putative phosphoglycerate mutase</fullName>
    </submittedName>
</protein>
<dbReference type="GO" id="GO:0005829">
    <property type="term" value="C:cytosol"/>
    <property type="evidence" value="ECO:0007669"/>
    <property type="project" value="TreeGrafter"/>
</dbReference>
<dbReference type="CDD" id="cd07067">
    <property type="entry name" value="HP_PGM_like"/>
    <property type="match status" value="1"/>
</dbReference>
<dbReference type="Gene3D" id="3.40.50.1240">
    <property type="entry name" value="Phosphoglycerate mutase-like"/>
    <property type="match status" value="1"/>
</dbReference>
<dbReference type="PANTHER" id="PTHR46517:SF1">
    <property type="entry name" value="FRUCTOSE-2,6-BISPHOSPHATASE TIGAR"/>
    <property type="match status" value="1"/>
</dbReference>
<dbReference type="Proteomes" id="UP000245535">
    <property type="component" value="Unassembled WGS sequence"/>
</dbReference>
<dbReference type="PROSITE" id="PS00175">
    <property type="entry name" value="PG_MUTASE"/>
    <property type="match status" value="1"/>
</dbReference>
<dbReference type="SMART" id="SM00855">
    <property type="entry name" value="PGAM"/>
    <property type="match status" value="1"/>
</dbReference>
<accession>A0A315Z9X3</accession>
<dbReference type="OrthoDB" id="9782128at2"/>
<evidence type="ECO:0000256" key="1">
    <source>
        <dbReference type="ARBA" id="ARBA00022801"/>
    </source>
</evidence>
<feature type="active site" description="Proton donor/acceptor" evidence="2">
    <location>
        <position position="82"/>
    </location>
</feature>
<proteinExistence type="predicted"/>
<gene>
    <name evidence="4" type="ORF">BC781_104130</name>
</gene>
<organism evidence="4 5">
    <name type="scientific">Sediminitomix flava</name>
    <dbReference type="NCBI Taxonomy" id="379075"/>
    <lineage>
        <taxon>Bacteria</taxon>
        <taxon>Pseudomonadati</taxon>
        <taxon>Bacteroidota</taxon>
        <taxon>Cytophagia</taxon>
        <taxon>Cytophagales</taxon>
        <taxon>Flammeovirgaceae</taxon>
        <taxon>Sediminitomix</taxon>
    </lineage>
</organism>
<dbReference type="InterPro" id="IPR051695">
    <property type="entry name" value="Phosphoglycerate_Mutase"/>
</dbReference>
<evidence type="ECO:0000313" key="5">
    <source>
        <dbReference type="Proteomes" id="UP000245535"/>
    </source>
</evidence>
<keyword evidence="1" id="KW-0378">Hydrolase</keyword>
<feature type="active site" description="Tele-phosphohistidine intermediate" evidence="2">
    <location>
        <position position="10"/>
    </location>
</feature>
<feature type="binding site" evidence="3">
    <location>
        <position position="59"/>
    </location>
    <ligand>
        <name>substrate</name>
    </ligand>
</feature>
<reference evidence="4 5" key="1">
    <citation type="submission" date="2018-03" db="EMBL/GenBank/DDBJ databases">
        <title>Genomic Encyclopedia of Archaeal and Bacterial Type Strains, Phase II (KMG-II): from individual species to whole genera.</title>
        <authorList>
            <person name="Goeker M."/>
        </authorList>
    </citation>
    <scope>NUCLEOTIDE SEQUENCE [LARGE SCALE GENOMIC DNA]</scope>
    <source>
        <strain evidence="4 5">DSM 28229</strain>
    </source>
</reference>
<dbReference type="RefSeq" id="WP_109619688.1">
    <property type="nucleotide sequence ID" value="NZ_QGDO01000004.1"/>
</dbReference>
<dbReference type="PANTHER" id="PTHR46517">
    <property type="entry name" value="FRUCTOSE-2,6-BISPHOSPHATASE TIGAR"/>
    <property type="match status" value="1"/>
</dbReference>
<evidence type="ECO:0000256" key="3">
    <source>
        <dbReference type="PIRSR" id="PIRSR613078-2"/>
    </source>
</evidence>
<dbReference type="GO" id="GO:0043456">
    <property type="term" value="P:regulation of pentose-phosphate shunt"/>
    <property type="evidence" value="ECO:0007669"/>
    <property type="project" value="TreeGrafter"/>
</dbReference>
<dbReference type="InterPro" id="IPR013078">
    <property type="entry name" value="His_Pase_superF_clade-1"/>
</dbReference>
<dbReference type="InterPro" id="IPR001345">
    <property type="entry name" value="PG/BPGM_mutase_AS"/>
</dbReference>
<dbReference type="PIRSF" id="PIRSF000709">
    <property type="entry name" value="6PFK_2-Ptase"/>
    <property type="match status" value="1"/>
</dbReference>